<reference evidence="11" key="1">
    <citation type="submission" date="2022-01" db="EMBL/GenBank/DDBJ databases">
        <authorList>
            <person name="King R."/>
        </authorList>
    </citation>
    <scope>NUCLEOTIDE SEQUENCE</scope>
</reference>
<feature type="transmembrane region" description="Helical" evidence="9">
    <location>
        <begin position="577"/>
        <end position="599"/>
    </location>
</feature>
<dbReference type="EMBL" id="OV725083">
    <property type="protein sequence ID" value="CAH1407136.1"/>
    <property type="molecule type" value="Genomic_DNA"/>
</dbReference>
<gene>
    <name evidence="11" type="ORF">NEZAVI_LOCUS14932</name>
</gene>
<dbReference type="PROSITE" id="PS00211">
    <property type="entry name" value="ABC_TRANSPORTER_1"/>
    <property type="match status" value="1"/>
</dbReference>
<dbReference type="InterPro" id="IPR013525">
    <property type="entry name" value="ABC2_TM"/>
</dbReference>
<dbReference type="InterPro" id="IPR043926">
    <property type="entry name" value="ABCG_dom"/>
</dbReference>
<dbReference type="Proteomes" id="UP001152798">
    <property type="component" value="Chromosome 7"/>
</dbReference>
<dbReference type="GO" id="GO:0140359">
    <property type="term" value="F:ABC-type transporter activity"/>
    <property type="evidence" value="ECO:0007669"/>
    <property type="project" value="InterPro"/>
</dbReference>
<comment type="subcellular location">
    <subcellularLocation>
        <location evidence="1">Membrane</location>
        <topology evidence="1">Multi-pass membrane protein</topology>
    </subcellularLocation>
</comment>
<keyword evidence="6" id="KW-0067">ATP-binding</keyword>
<dbReference type="CDD" id="cd03213">
    <property type="entry name" value="ABCG_EPDR"/>
    <property type="match status" value="1"/>
</dbReference>
<dbReference type="PANTHER" id="PTHR48041">
    <property type="entry name" value="ABC TRANSPORTER G FAMILY MEMBER 28"/>
    <property type="match status" value="1"/>
</dbReference>
<feature type="transmembrane region" description="Helical" evidence="9">
    <location>
        <begin position="494"/>
        <end position="514"/>
    </location>
</feature>
<dbReference type="InterPro" id="IPR050352">
    <property type="entry name" value="ABCG_transporters"/>
</dbReference>
<evidence type="ECO:0000256" key="1">
    <source>
        <dbReference type="ARBA" id="ARBA00004141"/>
    </source>
</evidence>
<evidence type="ECO:0000256" key="9">
    <source>
        <dbReference type="SAM" id="Phobius"/>
    </source>
</evidence>
<dbReference type="InterPro" id="IPR017871">
    <property type="entry name" value="ABC_transporter-like_CS"/>
</dbReference>
<dbReference type="Pfam" id="PF19055">
    <property type="entry name" value="ABC2_membrane_7"/>
    <property type="match status" value="1"/>
</dbReference>
<keyword evidence="7 9" id="KW-1133">Transmembrane helix</keyword>
<name>A0A9P0HTI9_NEZVI</name>
<dbReference type="GO" id="GO:0005524">
    <property type="term" value="F:ATP binding"/>
    <property type="evidence" value="ECO:0007669"/>
    <property type="project" value="UniProtKB-KW"/>
</dbReference>
<dbReference type="OrthoDB" id="66620at2759"/>
<keyword evidence="8 9" id="KW-0472">Membrane</keyword>
<dbReference type="AlphaFoldDB" id="A0A9P0HTI9"/>
<keyword evidence="12" id="KW-1185">Reference proteome</keyword>
<dbReference type="GO" id="GO:0005886">
    <property type="term" value="C:plasma membrane"/>
    <property type="evidence" value="ECO:0007669"/>
    <property type="project" value="TreeGrafter"/>
</dbReference>
<feature type="domain" description="ABC transporter" evidence="10">
    <location>
        <begin position="22"/>
        <end position="264"/>
    </location>
</feature>
<dbReference type="Gene3D" id="3.40.50.300">
    <property type="entry name" value="P-loop containing nucleotide triphosphate hydrolases"/>
    <property type="match status" value="1"/>
</dbReference>
<dbReference type="InterPro" id="IPR003593">
    <property type="entry name" value="AAA+_ATPase"/>
</dbReference>
<dbReference type="InterPro" id="IPR027417">
    <property type="entry name" value="P-loop_NTPase"/>
</dbReference>
<dbReference type="PANTHER" id="PTHR48041:SF32">
    <property type="entry name" value="PROTEIN WHITE-LIKE PROTEIN"/>
    <property type="match status" value="1"/>
</dbReference>
<sequence length="607" mass="67856">MPSIQRQRILLLPLPRNPAINISFKDVRVEVPVPNSKKEKKSVLKSISGNFKSGELSAIMGPSGAGKSTLLNILTGFQVQGMSGEIQMDGVAVSPGKSSTRSLSCYIMQEDHLNPLFTTQEIMMVAANLKVGSSLSPKAKKLLVEDILDSLGMGTTLYTKCGQLSGGQKKRLCIALELIDNPPIMYLDEPTTGLDSSSATQLVRLLRNLANGGRNIVCTIHQPSAYIFELFDHVYMIASGQCVYQGSPLNLVPFLQTMGIPCPQYHNPADFMLDVVSGEFGQFNDQLVIAAKDPSWRAPEPKQDAVVPKPKESVGGNTQKACVIIQAPSEFSRFFVLFKKNLVYLHRDWTFVYLKAFLHLLVGIVVGLIFQNVGHDGDKAHTNITYFLCVAVYHSFTSLMPAVLKFPSEINILKKEQFNNWYKLRTYYIAFIFTNIPVQMAFSFIFVTTSYYLTNQLFEVTRFIKFSLICQLTIVISECTGLSIGTAENPVNGIFWGSIIMALQIVLGGVLAVLSHMPLPLYYVSFLNYIRYSTQALAITMYGGDREILPCPKEEFYCHFRYPEKILDEMGMTDVSYWGDVSILSIFSVIFICNAYYFLHKKVKSRV</sequence>
<evidence type="ECO:0000256" key="4">
    <source>
        <dbReference type="ARBA" id="ARBA00022692"/>
    </source>
</evidence>
<dbReference type="PROSITE" id="PS50893">
    <property type="entry name" value="ABC_TRANSPORTER_2"/>
    <property type="match status" value="1"/>
</dbReference>
<organism evidence="11 12">
    <name type="scientific">Nezara viridula</name>
    <name type="common">Southern green stink bug</name>
    <name type="synonym">Cimex viridulus</name>
    <dbReference type="NCBI Taxonomy" id="85310"/>
    <lineage>
        <taxon>Eukaryota</taxon>
        <taxon>Metazoa</taxon>
        <taxon>Ecdysozoa</taxon>
        <taxon>Arthropoda</taxon>
        <taxon>Hexapoda</taxon>
        <taxon>Insecta</taxon>
        <taxon>Pterygota</taxon>
        <taxon>Neoptera</taxon>
        <taxon>Paraneoptera</taxon>
        <taxon>Hemiptera</taxon>
        <taxon>Heteroptera</taxon>
        <taxon>Panheteroptera</taxon>
        <taxon>Pentatomomorpha</taxon>
        <taxon>Pentatomoidea</taxon>
        <taxon>Pentatomidae</taxon>
        <taxon>Pentatominae</taxon>
        <taxon>Nezara</taxon>
    </lineage>
</organism>
<feature type="transmembrane region" description="Helical" evidence="9">
    <location>
        <begin position="349"/>
        <end position="372"/>
    </location>
</feature>
<keyword evidence="4 9" id="KW-0812">Transmembrane</keyword>
<dbReference type="InterPro" id="IPR003439">
    <property type="entry name" value="ABC_transporter-like_ATP-bd"/>
</dbReference>
<evidence type="ECO:0000256" key="5">
    <source>
        <dbReference type="ARBA" id="ARBA00022741"/>
    </source>
</evidence>
<dbReference type="Pfam" id="PF01061">
    <property type="entry name" value="ABC2_membrane"/>
    <property type="match status" value="1"/>
</dbReference>
<dbReference type="GO" id="GO:0016887">
    <property type="term" value="F:ATP hydrolysis activity"/>
    <property type="evidence" value="ECO:0007669"/>
    <property type="project" value="InterPro"/>
</dbReference>
<comment type="similarity">
    <text evidence="2">Belongs to the ABC transporter superfamily. ABCG family. Eye pigment precursor importer (TC 3.A.1.204) subfamily.</text>
</comment>
<protein>
    <recommendedName>
        <fullName evidence="10">ABC transporter domain-containing protein</fullName>
    </recommendedName>
</protein>
<evidence type="ECO:0000256" key="3">
    <source>
        <dbReference type="ARBA" id="ARBA00022448"/>
    </source>
</evidence>
<evidence type="ECO:0000256" key="2">
    <source>
        <dbReference type="ARBA" id="ARBA00005814"/>
    </source>
</evidence>
<evidence type="ECO:0000313" key="12">
    <source>
        <dbReference type="Proteomes" id="UP001152798"/>
    </source>
</evidence>
<keyword evidence="5" id="KW-0547">Nucleotide-binding</keyword>
<accession>A0A9P0HTI9</accession>
<dbReference type="SMART" id="SM00382">
    <property type="entry name" value="AAA"/>
    <property type="match status" value="1"/>
</dbReference>
<feature type="transmembrane region" description="Helical" evidence="9">
    <location>
        <begin position="384"/>
        <end position="406"/>
    </location>
</feature>
<feature type="transmembrane region" description="Helical" evidence="9">
    <location>
        <begin position="463"/>
        <end position="482"/>
    </location>
</feature>
<feature type="transmembrane region" description="Helical" evidence="9">
    <location>
        <begin position="427"/>
        <end position="451"/>
    </location>
</feature>
<dbReference type="FunFam" id="3.40.50.300:FF:001077">
    <property type="entry name" value="Uncharacterized protein, isoform A"/>
    <property type="match status" value="1"/>
</dbReference>
<evidence type="ECO:0000313" key="11">
    <source>
        <dbReference type="EMBL" id="CAH1407136.1"/>
    </source>
</evidence>
<proteinExistence type="inferred from homology"/>
<keyword evidence="3" id="KW-0813">Transport</keyword>
<dbReference type="Pfam" id="PF00005">
    <property type="entry name" value="ABC_tran"/>
    <property type="match status" value="1"/>
</dbReference>
<evidence type="ECO:0000256" key="6">
    <source>
        <dbReference type="ARBA" id="ARBA00022840"/>
    </source>
</evidence>
<evidence type="ECO:0000256" key="7">
    <source>
        <dbReference type="ARBA" id="ARBA00022989"/>
    </source>
</evidence>
<dbReference type="SUPFAM" id="SSF52540">
    <property type="entry name" value="P-loop containing nucleoside triphosphate hydrolases"/>
    <property type="match status" value="1"/>
</dbReference>
<evidence type="ECO:0000256" key="8">
    <source>
        <dbReference type="ARBA" id="ARBA00023136"/>
    </source>
</evidence>
<evidence type="ECO:0000259" key="10">
    <source>
        <dbReference type="PROSITE" id="PS50893"/>
    </source>
</evidence>